<reference evidence="1" key="1">
    <citation type="submission" date="2020-11" db="EMBL/GenBank/DDBJ databases">
        <title>Gallibacterium anatis 1637, full genome, WGS.</title>
        <authorList>
            <person name="Laishevtcev A.I."/>
            <person name="Yakimova E.A."/>
            <person name="Petkovich D."/>
            <person name="Stepanova T.V."/>
            <person name="Kalendr R.S."/>
            <person name="Rubalsky E.O."/>
            <person name="Zulkarneev E.R."/>
            <person name="Aleshkin A.V."/>
        </authorList>
    </citation>
    <scope>NUCLEOTIDE SEQUENCE</scope>
    <source>
        <strain evidence="1">1637</strain>
    </source>
</reference>
<comment type="caution">
    <text evidence="1">The sequence shown here is derived from an EMBL/GenBank/DDBJ whole genome shotgun (WGS) entry which is preliminary data.</text>
</comment>
<gene>
    <name evidence="1" type="ORF">INT80_05665</name>
</gene>
<proteinExistence type="predicted"/>
<name>A0A930USK5_9PAST</name>
<accession>A0A930USK5</accession>
<organism evidence="1">
    <name type="scientific">Gallibacterium anatis</name>
    <dbReference type="NCBI Taxonomy" id="750"/>
    <lineage>
        <taxon>Bacteria</taxon>
        <taxon>Pseudomonadati</taxon>
        <taxon>Pseudomonadota</taxon>
        <taxon>Gammaproteobacteria</taxon>
        <taxon>Pasteurellales</taxon>
        <taxon>Pasteurellaceae</taxon>
        <taxon>Gallibacterium</taxon>
    </lineage>
</organism>
<evidence type="ECO:0000313" key="1">
    <source>
        <dbReference type="EMBL" id="MBF4102520.1"/>
    </source>
</evidence>
<protein>
    <submittedName>
        <fullName evidence="1">Uncharacterized protein</fullName>
    </submittedName>
</protein>
<dbReference type="EMBL" id="JADION010000012">
    <property type="protein sequence ID" value="MBF4102520.1"/>
    <property type="molecule type" value="Genomic_DNA"/>
</dbReference>
<dbReference type="AlphaFoldDB" id="A0A930USK5"/>
<sequence>MVFNRNDDTRVETFEAREGIAYRIHIGEINDNTDLGLFVMKLGHEVGHIVLDLYSSAF</sequence>